<feature type="domain" description="K Homology" evidence="4">
    <location>
        <begin position="70"/>
        <end position="142"/>
    </location>
</feature>
<dbReference type="Pfam" id="PF00013">
    <property type="entry name" value="KH_1"/>
    <property type="match status" value="4"/>
</dbReference>
<dbReference type="EMBL" id="CAJHUC010001719">
    <property type="protein sequence ID" value="CAD7702131.1"/>
    <property type="molecule type" value="Genomic_DNA"/>
</dbReference>
<dbReference type="PROSITE" id="PS50084">
    <property type="entry name" value="KH_TYPE_1"/>
    <property type="match status" value="4"/>
</dbReference>
<dbReference type="InterPro" id="IPR004087">
    <property type="entry name" value="KH_dom"/>
</dbReference>
<dbReference type="InterPro" id="IPR004088">
    <property type="entry name" value="KH_dom_type_1"/>
</dbReference>
<dbReference type="Gene3D" id="3.30.1370.10">
    <property type="entry name" value="K Homology domain, type 1"/>
    <property type="match status" value="4"/>
</dbReference>
<accession>A0A8S1J4X9</accession>
<evidence type="ECO:0000313" key="6">
    <source>
        <dbReference type="Proteomes" id="UP000708148"/>
    </source>
</evidence>
<dbReference type="CDD" id="cd22459">
    <property type="entry name" value="KH-I_PEPPER_rpt1_like"/>
    <property type="match status" value="2"/>
</dbReference>
<feature type="domain" description="K Homology" evidence="4">
    <location>
        <begin position="283"/>
        <end position="353"/>
    </location>
</feature>
<organism evidence="5 6">
    <name type="scientific">Ostreobium quekettii</name>
    <dbReference type="NCBI Taxonomy" id="121088"/>
    <lineage>
        <taxon>Eukaryota</taxon>
        <taxon>Viridiplantae</taxon>
        <taxon>Chlorophyta</taxon>
        <taxon>core chlorophytes</taxon>
        <taxon>Ulvophyceae</taxon>
        <taxon>TCBD clade</taxon>
        <taxon>Bryopsidales</taxon>
        <taxon>Ostreobineae</taxon>
        <taxon>Ostreobiaceae</taxon>
        <taxon>Ostreobium</taxon>
    </lineage>
</organism>
<proteinExistence type="predicted"/>
<sequence length="578" mass="60943">MIDGSPVAAVAPAKAADTDDTPANAMDDSNLAVGEAAATPVKEQPRDGAKFANGDEEVATEEPLPNAGMTDVTLRLLVPASRTGSIIGKGGEYIQGLRQSTGAKIKIANTMPGCDERAVHITSPESNEELIPAQGAIVQLLERIFTDEVDEEGDKAKVIVRMLVDSSQVGPLLGKGGSVINEMRGKSGAQIRVIQGAADLPIFRGPTDQLVQITGEFPKVRSALALVSQRLRENPPRVRPGTHPASSYPRPLGSMAMLFPIPPALMGTVQASAGVLLGFNGLVEAQYRIFVPDTKIGCIIGKGGDVIRQIREETKARVIVFNQVEGSEARVVMCRSMDEAPTLLCSAQEALCRCLYTLILEEDRAQGGQHTVRMLVPSDQVGAVLGKKGSVIKQIQMETGAKLVVQNEDMPICAQEGDELLEIRGRAQSVMQAVQACCALMRINMARSQAKAASAAMGSAANMPDHSGPMHPAMGMRMHPGHLAMPMPGMGAMGMMGPIPRSMPMAMSHYGAPALIAGQGPHGPGLVLMNGVGAHGGHMAMRMAMTPAQGGAVIGSGGHNINQIRQVWPDFWRPAQAV</sequence>
<dbReference type="AlphaFoldDB" id="A0A8S1J4X9"/>
<dbReference type="GO" id="GO:0003723">
    <property type="term" value="F:RNA binding"/>
    <property type="evidence" value="ECO:0007669"/>
    <property type="project" value="UniProtKB-UniRule"/>
</dbReference>
<dbReference type="PANTHER" id="PTHR10288">
    <property type="entry name" value="KH DOMAIN CONTAINING RNA BINDING PROTEIN"/>
    <property type="match status" value="1"/>
</dbReference>
<dbReference type="OrthoDB" id="1937934at2759"/>
<keyword evidence="2" id="KW-0694">RNA-binding</keyword>
<evidence type="ECO:0000256" key="3">
    <source>
        <dbReference type="SAM" id="MobiDB-lite"/>
    </source>
</evidence>
<protein>
    <recommendedName>
        <fullName evidence="4">K Homology domain-containing protein</fullName>
    </recommendedName>
</protein>
<reference evidence="5" key="1">
    <citation type="submission" date="2020-12" db="EMBL/GenBank/DDBJ databases">
        <authorList>
            <person name="Iha C."/>
        </authorList>
    </citation>
    <scope>NUCLEOTIDE SEQUENCE</scope>
</reference>
<evidence type="ECO:0000256" key="1">
    <source>
        <dbReference type="ARBA" id="ARBA00022737"/>
    </source>
</evidence>
<feature type="domain" description="K Homology" evidence="4">
    <location>
        <begin position="156"/>
        <end position="232"/>
    </location>
</feature>
<dbReference type="SMART" id="SM00322">
    <property type="entry name" value="KH"/>
    <property type="match status" value="4"/>
</dbReference>
<dbReference type="Proteomes" id="UP000708148">
    <property type="component" value="Unassembled WGS sequence"/>
</dbReference>
<name>A0A8S1J4X9_9CHLO</name>
<dbReference type="CDD" id="cd22460">
    <property type="entry name" value="KH-I_PEPPER_rpt2_like"/>
    <property type="match status" value="1"/>
</dbReference>
<dbReference type="InterPro" id="IPR036612">
    <property type="entry name" value="KH_dom_type_1_sf"/>
</dbReference>
<feature type="compositionally biased region" description="Low complexity" evidence="3">
    <location>
        <begin position="7"/>
        <end position="28"/>
    </location>
</feature>
<gene>
    <name evidence="5" type="ORF">OSTQU699_LOCUS7488</name>
</gene>
<evidence type="ECO:0000259" key="4">
    <source>
        <dbReference type="SMART" id="SM00322"/>
    </source>
</evidence>
<feature type="domain" description="K Homology" evidence="4">
    <location>
        <begin position="368"/>
        <end position="442"/>
    </location>
</feature>
<evidence type="ECO:0000256" key="2">
    <source>
        <dbReference type="PROSITE-ProRule" id="PRU00117"/>
    </source>
</evidence>
<dbReference type="SUPFAM" id="SSF54791">
    <property type="entry name" value="Eukaryotic type KH-domain (KH-domain type I)"/>
    <property type="match status" value="4"/>
</dbReference>
<feature type="region of interest" description="Disordered" evidence="3">
    <location>
        <begin position="1"/>
        <end position="49"/>
    </location>
</feature>
<comment type="caution">
    <text evidence="5">The sequence shown here is derived from an EMBL/GenBank/DDBJ whole genome shotgun (WGS) entry which is preliminary data.</text>
</comment>
<keyword evidence="6" id="KW-1185">Reference proteome</keyword>
<evidence type="ECO:0000313" key="5">
    <source>
        <dbReference type="EMBL" id="CAD7702131.1"/>
    </source>
</evidence>
<keyword evidence="1" id="KW-0677">Repeat</keyword>